<feature type="domain" description="Splicing factor 3A subunit 1 conserved" evidence="3">
    <location>
        <begin position="6"/>
        <end position="133"/>
    </location>
</feature>
<protein>
    <submittedName>
        <fullName evidence="4">Putative splicing factor 3A subunit 1-like</fullName>
    </submittedName>
</protein>
<feature type="compositionally biased region" description="Pro residues" evidence="2">
    <location>
        <begin position="282"/>
        <end position="292"/>
    </location>
</feature>
<organism evidence="4 5">
    <name type="scientific">Stichopus japonicus</name>
    <name type="common">Sea cucumber</name>
    <dbReference type="NCBI Taxonomy" id="307972"/>
    <lineage>
        <taxon>Eukaryota</taxon>
        <taxon>Metazoa</taxon>
        <taxon>Echinodermata</taxon>
        <taxon>Eleutherozoa</taxon>
        <taxon>Echinozoa</taxon>
        <taxon>Holothuroidea</taxon>
        <taxon>Aspidochirotacea</taxon>
        <taxon>Aspidochirotida</taxon>
        <taxon>Stichopodidae</taxon>
        <taxon>Apostichopus</taxon>
    </lineage>
</organism>
<feature type="region of interest" description="Disordered" evidence="2">
    <location>
        <begin position="231"/>
        <end position="292"/>
    </location>
</feature>
<dbReference type="GO" id="GO:0045292">
    <property type="term" value="P:mRNA cis splicing, via spliceosome"/>
    <property type="evidence" value="ECO:0007669"/>
    <property type="project" value="InterPro"/>
</dbReference>
<feature type="compositionally biased region" description="Acidic residues" evidence="2">
    <location>
        <begin position="1"/>
        <end position="18"/>
    </location>
</feature>
<sequence length="292" mass="32578">MEEGDSDMEESDEEEEKDGEGKEENKDTTPGGKEGPPMPPPPLPPQPGEVQIRKDYDPKAPKPSAGIEKDEYLVSPITGSKIPADKMQEHMRIGLLDQRWMEQRSQNIERAKEEEVFAASGSITENLKKLAERRTDIFGEGDVETQIGKKRRRKMGENENLKRHKREGGMGGGWVGCILRGGSGLKAEGHLGRSFCEVRILWVRFFSSMESTTRKAQANISIEEQIEALHKAQGLLPDEEKERIGPKQTTKRREDSIHPPRAPPKPKAPPPVSKPPMHRSMPPLPPPPAPVT</sequence>
<feature type="compositionally biased region" description="Pro residues" evidence="2">
    <location>
        <begin position="260"/>
        <end position="274"/>
    </location>
</feature>
<keyword evidence="5" id="KW-1185">Reference proteome</keyword>
<evidence type="ECO:0000259" key="3">
    <source>
        <dbReference type="Pfam" id="PF12230"/>
    </source>
</evidence>
<feature type="region of interest" description="Disordered" evidence="2">
    <location>
        <begin position="1"/>
        <end position="72"/>
    </location>
</feature>
<dbReference type="EMBL" id="MRZV01000052">
    <property type="protein sequence ID" value="PIK60618.1"/>
    <property type="molecule type" value="Genomic_DNA"/>
</dbReference>
<dbReference type="STRING" id="307972.A0A2G8LK29"/>
<feature type="compositionally biased region" description="Basic and acidic residues" evidence="2">
    <location>
        <begin position="51"/>
        <end position="60"/>
    </location>
</feature>
<dbReference type="OrthoDB" id="447637at2759"/>
<dbReference type="Proteomes" id="UP000230750">
    <property type="component" value="Unassembled WGS sequence"/>
</dbReference>
<dbReference type="GO" id="GO:0005686">
    <property type="term" value="C:U2 snRNP"/>
    <property type="evidence" value="ECO:0007669"/>
    <property type="project" value="TreeGrafter"/>
</dbReference>
<dbReference type="AlphaFoldDB" id="A0A2G8LK29"/>
<dbReference type="InterPro" id="IPR045146">
    <property type="entry name" value="SF3A1"/>
</dbReference>
<accession>A0A2G8LK29</accession>
<reference evidence="4 5" key="1">
    <citation type="journal article" date="2017" name="PLoS Biol.">
        <title>The sea cucumber genome provides insights into morphological evolution and visceral regeneration.</title>
        <authorList>
            <person name="Zhang X."/>
            <person name="Sun L."/>
            <person name="Yuan J."/>
            <person name="Sun Y."/>
            <person name="Gao Y."/>
            <person name="Zhang L."/>
            <person name="Li S."/>
            <person name="Dai H."/>
            <person name="Hamel J.F."/>
            <person name="Liu C."/>
            <person name="Yu Y."/>
            <person name="Liu S."/>
            <person name="Lin W."/>
            <person name="Guo K."/>
            <person name="Jin S."/>
            <person name="Xu P."/>
            <person name="Storey K.B."/>
            <person name="Huan P."/>
            <person name="Zhang T."/>
            <person name="Zhou Y."/>
            <person name="Zhang J."/>
            <person name="Lin C."/>
            <person name="Li X."/>
            <person name="Xing L."/>
            <person name="Huo D."/>
            <person name="Sun M."/>
            <person name="Wang L."/>
            <person name="Mercier A."/>
            <person name="Li F."/>
            <person name="Yang H."/>
            <person name="Xiang J."/>
        </authorList>
    </citation>
    <scope>NUCLEOTIDE SEQUENCE [LARGE SCALE GENOMIC DNA]</scope>
    <source>
        <strain evidence="4">Shaxun</strain>
        <tissue evidence="4">Muscle</tissue>
    </source>
</reference>
<dbReference type="GO" id="GO:0000381">
    <property type="term" value="P:regulation of alternative mRNA splicing, via spliceosome"/>
    <property type="evidence" value="ECO:0007669"/>
    <property type="project" value="TreeGrafter"/>
</dbReference>
<feature type="compositionally biased region" description="Basic and acidic residues" evidence="2">
    <location>
        <begin position="238"/>
        <end position="258"/>
    </location>
</feature>
<evidence type="ECO:0000313" key="5">
    <source>
        <dbReference type="Proteomes" id="UP000230750"/>
    </source>
</evidence>
<dbReference type="GO" id="GO:0071013">
    <property type="term" value="C:catalytic step 2 spliceosome"/>
    <property type="evidence" value="ECO:0007669"/>
    <property type="project" value="TreeGrafter"/>
</dbReference>
<name>A0A2G8LK29_STIJA</name>
<keyword evidence="1" id="KW-0507">mRNA processing</keyword>
<dbReference type="GO" id="GO:0003723">
    <property type="term" value="F:RNA binding"/>
    <property type="evidence" value="ECO:0007669"/>
    <property type="project" value="InterPro"/>
</dbReference>
<comment type="caution">
    <text evidence="4">The sequence shown here is derived from an EMBL/GenBank/DDBJ whole genome shotgun (WGS) entry which is preliminary data.</text>
</comment>
<evidence type="ECO:0000256" key="1">
    <source>
        <dbReference type="ARBA" id="ARBA00022664"/>
    </source>
</evidence>
<dbReference type="Pfam" id="PF12230">
    <property type="entry name" value="PRP21_like_P"/>
    <property type="match status" value="1"/>
</dbReference>
<dbReference type="PANTHER" id="PTHR15316:SF1">
    <property type="entry name" value="SPLICING FACTOR 3A SUBUNIT 1"/>
    <property type="match status" value="1"/>
</dbReference>
<proteinExistence type="predicted"/>
<dbReference type="InterPro" id="IPR022030">
    <property type="entry name" value="SF3A1_dom"/>
</dbReference>
<evidence type="ECO:0000256" key="2">
    <source>
        <dbReference type="SAM" id="MobiDB-lite"/>
    </source>
</evidence>
<feature type="compositionally biased region" description="Pro residues" evidence="2">
    <location>
        <begin position="36"/>
        <end position="47"/>
    </location>
</feature>
<gene>
    <name evidence="4" type="ORF">BSL78_02462</name>
</gene>
<evidence type="ECO:0000313" key="4">
    <source>
        <dbReference type="EMBL" id="PIK60618.1"/>
    </source>
</evidence>
<dbReference type="GO" id="GO:0071004">
    <property type="term" value="C:U2-type prespliceosome"/>
    <property type="evidence" value="ECO:0007669"/>
    <property type="project" value="TreeGrafter"/>
</dbReference>
<dbReference type="PANTHER" id="PTHR15316">
    <property type="entry name" value="SPLICEOSOME ASSOCIATED PROTEIN 114/SWAP SPLICING FACTOR-RELATED"/>
    <property type="match status" value="1"/>
</dbReference>